<gene>
    <name evidence="1" type="ORF">WMO38_09045</name>
</gene>
<evidence type="ECO:0008006" key="3">
    <source>
        <dbReference type="Google" id="ProtNLM"/>
    </source>
</evidence>
<evidence type="ECO:0000313" key="2">
    <source>
        <dbReference type="Proteomes" id="UP001480973"/>
    </source>
</evidence>
<organism evidence="1 2">
    <name type="scientific">Lachnospira intestinalis</name>
    <dbReference type="NCBI Taxonomy" id="3133158"/>
    <lineage>
        <taxon>Bacteria</taxon>
        <taxon>Bacillati</taxon>
        <taxon>Bacillota</taxon>
        <taxon>Clostridia</taxon>
        <taxon>Lachnospirales</taxon>
        <taxon>Lachnospiraceae</taxon>
        <taxon>Lachnospira</taxon>
    </lineage>
</organism>
<reference evidence="1 2" key="1">
    <citation type="submission" date="2024-03" db="EMBL/GenBank/DDBJ databases">
        <title>Human intestinal bacterial collection.</title>
        <authorList>
            <person name="Pauvert C."/>
            <person name="Hitch T.C.A."/>
            <person name="Clavel T."/>
        </authorList>
    </citation>
    <scope>NUCLEOTIDE SEQUENCE [LARGE SCALE GENOMIC DNA]</scope>
    <source>
        <strain evidence="1 2">CLA-JM-H10</strain>
    </source>
</reference>
<name>A0ABV1GPL3_9FIRM</name>
<dbReference type="Proteomes" id="UP001480973">
    <property type="component" value="Unassembled WGS sequence"/>
</dbReference>
<proteinExistence type="predicted"/>
<comment type="caution">
    <text evidence="1">The sequence shown here is derived from an EMBL/GenBank/DDBJ whole genome shotgun (WGS) entry which is preliminary data.</text>
</comment>
<dbReference type="EMBL" id="JBBMES010000008">
    <property type="protein sequence ID" value="MEQ2535259.1"/>
    <property type="molecule type" value="Genomic_DNA"/>
</dbReference>
<sequence>MSNKQKDSKWQKLKKEFYGTKTCVQSEYGTIDFDPDSMGDVVGGDKLTYDEYLDILMRSGKNVRGWFEMCYFETALEFAGQVEKINKDNICFKRIYVCGMFMDGECFDGKEDHVWMSKEGFGDCQVGDCFSFFAEVYRYLKTSNGKMIDFGLRNPDNIKKIESYELPSDDELLMQSIDQIICETCMFRDHCYGGMCIANKEWRDNMRRSMFEMAKGKKAL</sequence>
<keyword evidence="2" id="KW-1185">Reference proteome</keyword>
<accession>A0ABV1GPL3</accession>
<evidence type="ECO:0000313" key="1">
    <source>
        <dbReference type="EMBL" id="MEQ2535259.1"/>
    </source>
</evidence>
<protein>
    <recommendedName>
        <fullName evidence="3">SPASM domain-containing protein</fullName>
    </recommendedName>
</protein>